<organism evidence="1">
    <name type="scientific">bioreactor metagenome</name>
    <dbReference type="NCBI Taxonomy" id="1076179"/>
    <lineage>
        <taxon>unclassified sequences</taxon>
        <taxon>metagenomes</taxon>
        <taxon>ecological metagenomes</taxon>
    </lineage>
</organism>
<dbReference type="EMBL" id="VSSQ01046372">
    <property type="protein sequence ID" value="MPN00344.1"/>
    <property type="molecule type" value="Genomic_DNA"/>
</dbReference>
<reference evidence="1" key="1">
    <citation type="submission" date="2019-08" db="EMBL/GenBank/DDBJ databases">
        <authorList>
            <person name="Kucharzyk K."/>
            <person name="Murdoch R.W."/>
            <person name="Higgins S."/>
            <person name="Loffler F."/>
        </authorList>
    </citation>
    <scope>NUCLEOTIDE SEQUENCE</scope>
</reference>
<protein>
    <submittedName>
        <fullName evidence="1">Uncharacterized protein</fullName>
    </submittedName>
</protein>
<dbReference type="AlphaFoldDB" id="A0A645EHW6"/>
<comment type="caution">
    <text evidence="1">The sequence shown here is derived from an EMBL/GenBank/DDBJ whole genome shotgun (WGS) entry which is preliminary data.</text>
</comment>
<name>A0A645EHW6_9ZZZZ</name>
<evidence type="ECO:0000313" key="1">
    <source>
        <dbReference type="EMBL" id="MPN00344.1"/>
    </source>
</evidence>
<gene>
    <name evidence="1" type="ORF">SDC9_147538</name>
</gene>
<sequence length="274" mass="28588">MASIDNRFHLQIDSCGGFLSAGKAHTAVKILILHRGKSHHTVFIAHTVHGDHFPRQIGGAFNIVCGAGGHGMEDHLFGAAAGEKDADLGENIVLAHEEFLLLGELHGISQSALRVGDDGDFGYRLGVLLQGGNKSVAHFMVCDKPLFLLGEDGSLLFGASDDCLEGNQQIVLVYGVPPHTDRPEGSLVHQIRQIRADAAGGGLSDSAQIHVLGETDVAGMHLEGGQPAGQIRPVNGNAAVETAGPQQSLVQHLGPVGGCQHDNSLGGVKAIQLS</sequence>
<accession>A0A645EHW6</accession>
<proteinExistence type="predicted"/>